<name>A0A0U1RIC1_NEIMA</name>
<reference evidence="1 2" key="1">
    <citation type="journal article" date="2000" name="Nature">
        <title>Complete DNA sequence of a serogroup A strain of Neisseria meningitidis Z2491.</title>
        <authorList>
            <person name="Parkhill J."/>
            <person name="Achtman M."/>
            <person name="James K.D."/>
            <person name="Bentley S.D."/>
            <person name="Churcher C."/>
            <person name="Klee S.R."/>
            <person name="Morelli G."/>
            <person name="Basham D."/>
            <person name="Brown D."/>
            <person name="Chillingworth T."/>
            <person name="Davies R.M."/>
            <person name="Davis P."/>
            <person name="Devlin K."/>
            <person name="Feltwell T."/>
            <person name="Hamlin N."/>
            <person name="Holroyd S."/>
            <person name="Jagels K."/>
            <person name="Leather S."/>
            <person name="Moule S."/>
            <person name="Mungall K."/>
            <person name="Quail M.A."/>
            <person name="Rajandream M.A."/>
            <person name="Rutherford K.M."/>
            <person name="Simmonds M."/>
            <person name="Skelton J."/>
            <person name="Whitehead S."/>
            <person name="Spratt B.G."/>
            <person name="Barrell B.G."/>
        </authorList>
    </citation>
    <scope>NUCLEOTIDE SEQUENCE [LARGE SCALE GENOMIC DNA]</scope>
    <source>
        <strain evidence="2">DSM 15465 / Z2491</strain>
    </source>
</reference>
<protein>
    <submittedName>
        <fullName evidence="1">DNA-binding protein</fullName>
    </submittedName>
</protein>
<accession>A0A0U1RIC1</accession>
<dbReference type="GO" id="GO:0003677">
    <property type="term" value="F:DNA binding"/>
    <property type="evidence" value="ECO:0007669"/>
    <property type="project" value="UniProtKB-KW"/>
</dbReference>
<evidence type="ECO:0000313" key="1">
    <source>
        <dbReference type="EMBL" id="CAM08248.1"/>
    </source>
</evidence>
<dbReference type="HOGENOM" id="CLU_1946506_0_0_4"/>
<dbReference type="GeneID" id="93386357"/>
<proteinExistence type="predicted"/>
<dbReference type="SUPFAM" id="SSF64496">
    <property type="entry name" value="DNA-binding domain of intron-encoded endonucleases"/>
    <property type="match status" value="1"/>
</dbReference>
<evidence type="ECO:0000313" key="2">
    <source>
        <dbReference type="Proteomes" id="UP000000626"/>
    </source>
</evidence>
<dbReference type="EMBL" id="AL157959">
    <property type="protein sequence ID" value="CAM08248.1"/>
    <property type="molecule type" value="Genomic_DNA"/>
</dbReference>
<dbReference type="RefSeq" id="WP_002217553.1">
    <property type="nucleotide sequence ID" value="NC_003116.1"/>
</dbReference>
<gene>
    <name evidence="1" type="ordered locus">NMA1027</name>
</gene>
<organism evidence="1 2">
    <name type="scientific">Neisseria meningitidis serogroup A / serotype 4A (strain DSM 15465 / Z2491)</name>
    <dbReference type="NCBI Taxonomy" id="122587"/>
    <lineage>
        <taxon>Bacteria</taxon>
        <taxon>Pseudomonadati</taxon>
        <taxon>Pseudomonadota</taxon>
        <taxon>Betaproteobacteria</taxon>
        <taxon>Neisseriales</taxon>
        <taxon>Neisseriaceae</taxon>
        <taxon>Neisseria</taxon>
    </lineage>
</organism>
<dbReference type="EnsemblBacteria" id="CAM08248">
    <property type="protein sequence ID" value="CAM08248"/>
    <property type="gene ID" value="NMA1027"/>
</dbReference>
<dbReference type="AlphaFoldDB" id="A0A0U1RIC1"/>
<sequence>MALTFTQAVSKLTSKFPHLNLVEFNGVRYPTVIVCPIHGRVTCSTFKSMLDSKSGCPKCASYGVNSHKIPEDTIDKLSKNTVLEDTVTGETLTFPSRASAARSLGINPAAITDRIKGRVHTETLLAGRYKVHICTK</sequence>
<keyword evidence="1" id="KW-0238">DNA-binding</keyword>
<dbReference type="Pfam" id="PF05265">
    <property type="entry name" value="DUF723"/>
    <property type="match status" value="1"/>
</dbReference>
<dbReference type="KEGG" id="nma:NMA1027"/>
<dbReference type="Proteomes" id="UP000000626">
    <property type="component" value="Chromosome"/>
</dbReference>
<dbReference type="InterPro" id="IPR007929">
    <property type="entry name" value="DUF723"/>
</dbReference>